<accession>A0A0W1A7X1</accession>
<dbReference type="EMBL" id="LNZB01000048">
    <property type="protein sequence ID" value="KTD77155.1"/>
    <property type="molecule type" value="Genomic_DNA"/>
</dbReference>
<comment type="caution">
    <text evidence="2">The sequence shown here is derived from an EMBL/GenBank/DDBJ whole genome shotgun (WGS) entry which is preliminary data.</text>
</comment>
<evidence type="ECO:0000313" key="3">
    <source>
        <dbReference type="Proteomes" id="UP000054729"/>
    </source>
</evidence>
<gene>
    <name evidence="2" type="ORF">Lwal_1932</name>
</gene>
<evidence type="ECO:0000256" key="1">
    <source>
        <dbReference type="SAM" id="MobiDB-lite"/>
    </source>
</evidence>
<dbReference type="PATRIC" id="fig|66969.6.peg.2104"/>
<evidence type="ECO:0008006" key="4">
    <source>
        <dbReference type="Google" id="ProtNLM"/>
    </source>
</evidence>
<proteinExistence type="predicted"/>
<sequence>MFETIKNLVTKILQEAYVVMQLESFWLPDTESIGKEKKDQITKLLQEASSLLKEERIPPYDCASLKQRILELELQGEVEYLTKLLEAPEHFAKKFLKRCRDRAEDDTYSLGFHQEPLSVTNRLYWQIAKVCFAPSTMQEMLSILLPTVRHRVAITLSDYVTKQEMRENRHQPEIKLEEGLASLTQKPVHSELAHYVIAEDCLLDLRDIIHFPLGTHSLLRKSLLDASTSSANPLVSLDQLVQSLFVHNEFFRGLQEDLDYYDNNGITPKRAVEQLIQGLLVGGEHMTGREYANATATLAVQRFIEYLEGLPEKVQQDLRESAGNTYSLDEVIKTQLIKGTCVETAAGHLNKILEAQKTNPLWTKPIAISPIELKKLHDKYNKNSEAIPTGKEDCTLLDLPEQLLNQALQGICPRSDSELALLFLNFPIQWYGLLLRHLMPQKPLAVLTQYILRQGYFSPEQRQALGKAILKQLQKRDAANDGQAIFNWALSTHDEGIIEQALERIFLNELCRDRFYGQPHWHRLIIECPLFLKSVFRRLPSDWIERMFKQKKEGYNALMLAALHQPDAISGLLTVIDKFPQSSQEDIFKETTCLGLNNLMIAAMCNPNFIISHFLDVIESLLLVPQNIFCKQIDAGPYNSLMIAVLFQPKAVDALLKFIETLPKETQEIIFKQTDNLGGNVLMLAMKYQPKSIPPLLIAFKRLPKETLEIIFTQQDEEGKTVMDYLSHQPQFQQQILELLPNKVTYNARFFSDQSSSETRREESSKEESNYCTIV</sequence>
<keyword evidence="3" id="KW-1185">Reference proteome</keyword>
<name>A0A0W1A7X1_9GAMM</name>
<dbReference type="Proteomes" id="UP000054729">
    <property type="component" value="Unassembled WGS sequence"/>
</dbReference>
<evidence type="ECO:0000313" key="2">
    <source>
        <dbReference type="EMBL" id="KTD77155.1"/>
    </source>
</evidence>
<dbReference type="OrthoDB" id="5635690at2"/>
<feature type="region of interest" description="Disordered" evidence="1">
    <location>
        <begin position="755"/>
        <end position="775"/>
    </location>
</feature>
<feature type="compositionally biased region" description="Basic and acidic residues" evidence="1">
    <location>
        <begin position="758"/>
        <end position="769"/>
    </location>
</feature>
<reference evidence="2 3" key="1">
    <citation type="submission" date="2015-11" db="EMBL/GenBank/DDBJ databases">
        <title>Genomic analysis of 38 Legionella species identifies large and diverse effector repertoires.</title>
        <authorList>
            <person name="Burstein D."/>
            <person name="Amaro F."/>
            <person name="Zusman T."/>
            <person name="Lifshitz Z."/>
            <person name="Cohen O."/>
            <person name="Gilbert J.A."/>
            <person name="Pupko T."/>
            <person name="Shuman H.A."/>
            <person name="Segal G."/>
        </authorList>
    </citation>
    <scope>NUCLEOTIDE SEQUENCE [LARGE SCALE GENOMIC DNA]</scope>
    <source>
        <strain evidence="2 3">ATCC 51914</strain>
    </source>
</reference>
<organism evidence="2 3">
    <name type="scientific">Legionella waltersii</name>
    <dbReference type="NCBI Taxonomy" id="66969"/>
    <lineage>
        <taxon>Bacteria</taxon>
        <taxon>Pseudomonadati</taxon>
        <taxon>Pseudomonadota</taxon>
        <taxon>Gammaproteobacteria</taxon>
        <taxon>Legionellales</taxon>
        <taxon>Legionellaceae</taxon>
        <taxon>Legionella</taxon>
    </lineage>
</organism>
<dbReference type="RefSeq" id="WP_058480586.1">
    <property type="nucleotide sequence ID" value="NZ_CAAAIQ010000011.1"/>
</dbReference>
<protein>
    <recommendedName>
        <fullName evidence="4">Ankyrin repeats (3 copies)</fullName>
    </recommendedName>
</protein>
<dbReference type="AlphaFoldDB" id="A0A0W1A7X1"/>